<evidence type="ECO:0000313" key="2">
    <source>
        <dbReference type="EMBL" id="KAG7561847.1"/>
    </source>
</evidence>
<dbReference type="Proteomes" id="UP000812966">
    <property type="component" value="Unassembled WGS sequence"/>
</dbReference>
<dbReference type="EMBL" id="JABELV010000045">
    <property type="protein sequence ID" value="KAG7561847.1"/>
    <property type="molecule type" value="Genomic_DNA"/>
</dbReference>
<feature type="compositionally biased region" description="Polar residues" evidence="1">
    <location>
        <begin position="57"/>
        <end position="77"/>
    </location>
</feature>
<evidence type="ECO:0000313" key="3">
    <source>
        <dbReference type="Proteomes" id="UP000812966"/>
    </source>
</evidence>
<proteinExistence type="predicted"/>
<feature type="region of interest" description="Disordered" evidence="1">
    <location>
        <begin position="55"/>
        <end position="86"/>
    </location>
</feature>
<sequence length="543" mass="61364">MPRFLISARWFLRRRSGKTGTQSSSDRSIESLETGEYQQAELSLMHSIYGDPASSLAPKSTMTKTTDLQSHMSTTACPQPGQPLVNLNSRSESVGTEFDLPVRSLSTSTGPARSTIFDHCAANRSSAINSALNLVADTLSAIYSKCLIYPKGEYTFPNIRPVRELSGNLPAQITYSYEKNECYRLYLYQDEDGGHAQKAIASGQRLISRVEYVQIGPFGDISSTKHLPSTITRQEYSHLLNMLQQPLTYWNPAPMLRRDEALRIVILKLARNDEQKRIEVDFQLFLRPGLAQGDLDRSVDRPGESYLSRNSAPESSAALAAADPELNIVHNRPPSLMHDQHLELAAMFWKLIDDLEFEHQKRNQAGSPLFLASGCRGVAKEFHLSIKIEDGRLEAWESLAHRLDSLKLPRLRYPEIKNKRLPRNISFEAEKIDILTAPVDRSNLKCDWENFTLERCSIKSQKKDRNSGSALSVQEYEAAALRVIRETQKFHFPDMDVSILLANVCQWTENVRTSQVPIIDYHDTQAWVNHLTSGLDDFNLLLV</sequence>
<name>A0A8K0JMS1_9TREE</name>
<reference evidence="2" key="1">
    <citation type="submission" date="2020-04" db="EMBL/GenBank/DDBJ databases">
        <title>Analysis of mating type loci in Filobasidium floriforme.</title>
        <authorList>
            <person name="Nowrousian M."/>
        </authorList>
    </citation>
    <scope>NUCLEOTIDE SEQUENCE</scope>
    <source>
        <strain evidence="2">CBS 6242</strain>
    </source>
</reference>
<gene>
    <name evidence="2" type="ORF">FFLO_02748</name>
</gene>
<dbReference type="AlphaFoldDB" id="A0A8K0JMS1"/>
<organism evidence="2 3">
    <name type="scientific">Filobasidium floriforme</name>
    <dbReference type="NCBI Taxonomy" id="5210"/>
    <lineage>
        <taxon>Eukaryota</taxon>
        <taxon>Fungi</taxon>
        <taxon>Dikarya</taxon>
        <taxon>Basidiomycota</taxon>
        <taxon>Agaricomycotina</taxon>
        <taxon>Tremellomycetes</taxon>
        <taxon>Filobasidiales</taxon>
        <taxon>Filobasidiaceae</taxon>
        <taxon>Filobasidium</taxon>
    </lineage>
</organism>
<comment type="caution">
    <text evidence="2">The sequence shown here is derived from an EMBL/GenBank/DDBJ whole genome shotgun (WGS) entry which is preliminary data.</text>
</comment>
<accession>A0A8K0JMS1</accession>
<keyword evidence="3" id="KW-1185">Reference proteome</keyword>
<evidence type="ECO:0000256" key="1">
    <source>
        <dbReference type="SAM" id="MobiDB-lite"/>
    </source>
</evidence>
<protein>
    <submittedName>
        <fullName evidence="2">Uncharacterized protein</fullName>
    </submittedName>
</protein>